<evidence type="ECO:0000256" key="1">
    <source>
        <dbReference type="ARBA" id="ARBA00004257"/>
    </source>
</evidence>
<keyword evidence="17" id="KW-0406">Ion transport</keyword>
<evidence type="ECO:0000256" key="13">
    <source>
        <dbReference type="ARBA" id="ARBA00022781"/>
    </source>
</evidence>
<protein>
    <recommendedName>
        <fullName evidence="7">Protein YIPF3</fullName>
    </recommendedName>
    <alternativeName>
        <fullName evidence="23">YIP1 family member 3</fullName>
    </alternativeName>
</protein>
<evidence type="ECO:0000256" key="9">
    <source>
        <dbReference type="ARBA" id="ARBA00022475"/>
    </source>
</evidence>
<dbReference type="PANTHER" id="PTHR15627">
    <property type="entry name" value="NATURAL KILLER CELL-SPECIFIC ANTIGEN KLIP1"/>
    <property type="match status" value="1"/>
</dbReference>
<keyword evidence="20" id="KW-0325">Glycoprotein</keyword>
<name>A0AA36MD67_CYLNA</name>
<feature type="transmembrane region" description="Helical" evidence="24">
    <location>
        <begin position="273"/>
        <end position="299"/>
    </location>
</feature>
<dbReference type="GO" id="GO:0005886">
    <property type="term" value="C:plasma membrane"/>
    <property type="evidence" value="ECO:0007669"/>
    <property type="project" value="UniProtKB-SubCell"/>
</dbReference>
<keyword evidence="14" id="KW-0221">Differentiation</keyword>
<keyword evidence="21" id="KW-0066">ATP synthesis</keyword>
<comment type="similarity">
    <text evidence="5">Belongs to the ATPase g subunit family.</text>
</comment>
<organism evidence="26 27">
    <name type="scientific">Cylicocyclus nassatus</name>
    <name type="common">Nematode worm</name>
    <dbReference type="NCBI Taxonomy" id="53992"/>
    <lineage>
        <taxon>Eukaryota</taxon>
        <taxon>Metazoa</taxon>
        <taxon>Ecdysozoa</taxon>
        <taxon>Nematoda</taxon>
        <taxon>Chromadorea</taxon>
        <taxon>Rhabditida</taxon>
        <taxon>Rhabditina</taxon>
        <taxon>Rhabditomorpha</taxon>
        <taxon>Strongyloidea</taxon>
        <taxon>Strongylidae</taxon>
        <taxon>Cylicocyclus</taxon>
    </lineage>
</organism>
<dbReference type="GO" id="GO:0045259">
    <property type="term" value="C:proton-transporting ATP synthase complex"/>
    <property type="evidence" value="ECO:0007669"/>
    <property type="project" value="UniProtKB-KW"/>
</dbReference>
<keyword evidence="11" id="KW-0138">CF(0)</keyword>
<dbReference type="InterPro" id="IPR006808">
    <property type="entry name" value="ATP_synth_F0_gsu_mt"/>
</dbReference>
<dbReference type="InterPro" id="IPR006977">
    <property type="entry name" value="Yip1_dom"/>
</dbReference>
<feature type="transmembrane region" description="Helical" evidence="24">
    <location>
        <begin position="336"/>
        <end position="357"/>
    </location>
</feature>
<evidence type="ECO:0000256" key="16">
    <source>
        <dbReference type="ARBA" id="ARBA00023034"/>
    </source>
</evidence>
<dbReference type="Pfam" id="PF04893">
    <property type="entry name" value="Yip1"/>
    <property type="match status" value="1"/>
</dbReference>
<dbReference type="Pfam" id="PF04718">
    <property type="entry name" value="ATP-synt_G"/>
    <property type="match status" value="1"/>
</dbReference>
<feature type="transmembrane region" description="Helical" evidence="24">
    <location>
        <begin position="77"/>
        <end position="93"/>
    </location>
</feature>
<evidence type="ECO:0000256" key="14">
    <source>
        <dbReference type="ARBA" id="ARBA00022782"/>
    </source>
</evidence>
<evidence type="ECO:0000256" key="2">
    <source>
        <dbReference type="ARBA" id="ARBA00004325"/>
    </source>
</evidence>
<sequence length="419" mass="47159">MATRKMNFFEKMANMLGCIYRHQAAQFPRRWAILKAVGKHELAPPKATDWPVIKADWKKVTQFISKGQYKELTVREGLVYMAVAMEIMFWFFVGEMIGRRYICGYLVPADYVSRDTRRKNETLTGAANLRWFTVSSESHVMEPPSYVYSETDARQRSGGAGLGTSTSTTAQSGGDSLPFNFQSQLGNMMWEAGSKQVKDTFSSYGKIDIFRPYFDVEPSQVRIRLLRSFVPRRPSKISTSIDLYGPSMVVLTMVALLLYNMKSSGYVVQNGTLMGTSFFACTGSWLMLSGVLYILCFLLAAEISMLELVSVFGYSLTSQCVVLLLTSIYHTSHDHLFFFILVGLCCVPSAIRMGLIVGMRARIPSHRMILIIAPVVVHILLIFYLHFGFHVMLEEIDQIIEGNEGNVAQVIKDSMTADT</sequence>
<dbReference type="GO" id="GO:0015078">
    <property type="term" value="F:proton transmembrane transporter activity"/>
    <property type="evidence" value="ECO:0007669"/>
    <property type="project" value="InterPro"/>
</dbReference>
<evidence type="ECO:0000256" key="3">
    <source>
        <dbReference type="ARBA" id="ARBA00004496"/>
    </source>
</evidence>
<keyword evidence="19 24" id="KW-0472">Membrane</keyword>
<evidence type="ECO:0000256" key="20">
    <source>
        <dbReference type="ARBA" id="ARBA00023180"/>
    </source>
</evidence>
<evidence type="ECO:0000313" key="26">
    <source>
        <dbReference type="EMBL" id="CAJ0606125.1"/>
    </source>
</evidence>
<dbReference type="InterPro" id="IPR051521">
    <property type="entry name" value="tRNA_Mod/Golgi_Maint"/>
</dbReference>
<dbReference type="EMBL" id="CATQJL010000316">
    <property type="protein sequence ID" value="CAJ0606125.1"/>
    <property type="molecule type" value="Genomic_DNA"/>
</dbReference>
<keyword evidence="15 24" id="KW-1133">Transmembrane helix</keyword>
<keyword evidence="27" id="KW-1185">Reference proteome</keyword>
<feature type="transmembrane region" description="Helical" evidence="24">
    <location>
        <begin position="311"/>
        <end position="330"/>
    </location>
</feature>
<keyword evidence="9" id="KW-1003">Cell membrane</keyword>
<reference evidence="26" key="1">
    <citation type="submission" date="2023-07" db="EMBL/GenBank/DDBJ databases">
        <authorList>
            <consortium name="CYATHOMIX"/>
        </authorList>
    </citation>
    <scope>NUCLEOTIDE SEQUENCE</scope>
    <source>
        <strain evidence="26">N/A</strain>
    </source>
</reference>
<dbReference type="PANTHER" id="PTHR15627:SF14">
    <property type="entry name" value="PROTEIN YIPF3"/>
    <property type="match status" value="1"/>
</dbReference>
<accession>A0AA36MD67</accession>
<evidence type="ECO:0000256" key="18">
    <source>
        <dbReference type="ARBA" id="ARBA00023128"/>
    </source>
</evidence>
<comment type="caution">
    <text evidence="26">The sequence shown here is derived from an EMBL/GenBank/DDBJ whole genome shotgun (WGS) entry which is preliminary data.</text>
</comment>
<comment type="function">
    <text evidence="22">Involved in the maintenance of the Golgi structure. May play a role in hematopoiesis.</text>
</comment>
<dbReference type="GO" id="GO:0015986">
    <property type="term" value="P:proton motive force-driven ATP synthesis"/>
    <property type="evidence" value="ECO:0007669"/>
    <property type="project" value="InterPro"/>
</dbReference>
<keyword evidence="13" id="KW-0375">Hydrogen ion transport</keyword>
<evidence type="ECO:0000256" key="11">
    <source>
        <dbReference type="ARBA" id="ARBA00022547"/>
    </source>
</evidence>
<dbReference type="GO" id="GO:0005794">
    <property type="term" value="C:Golgi apparatus"/>
    <property type="evidence" value="ECO:0007669"/>
    <property type="project" value="UniProtKB-SubCell"/>
</dbReference>
<keyword evidence="18" id="KW-0496">Mitochondrion</keyword>
<evidence type="ECO:0000256" key="17">
    <source>
        <dbReference type="ARBA" id="ARBA00023065"/>
    </source>
</evidence>
<dbReference type="GO" id="GO:0031966">
    <property type="term" value="C:mitochondrial membrane"/>
    <property type="evidence" value="ECO:0007669"/>
    <property type="project" value="UniProtKB-SubCell"/>
</dbReference>
<evidence type="ECO:0000256" key="15">
    <source>
        <dbReference type="ARBA" id="ARBA00022989"/>
    </source>
</evidence>
<evidence type="ECO:0000256" key="8">
    <source>
        <dbReference type="ARBA" id="ARBA00022448"/>
    </source>
</evidence>
<dbReference type="Proteomes" id="UP001176961">
    <property type="component" value="Unassembled WGS sequence"/>
</dbReference>
<evidence type="ECO:0000256" key="10">
    <source>
        <dbReference type="ARBA" id="ARBA00022490"/>
    </source>
</evidence>
<evidence type="ECO:0000256" key="6">
    <source>
        <dbReference type="ARBA" id="ARBA00010596"/>
    </source>
</evidence>
<comment type="subcellular location">
    <subcellularLocation>
        <location evidence="4">Cell membrane</location>
        <topology evidence="4">Multi-pass membrane protein</topology>
    </subcellularLocation>
    <subcellularLocation>
        <location evidence="3">Cytoplasm</location>
    </subcellularLocation>
    <subcellularLocation>
        <location evidence="1">Golgi apparatus</location>
        <location evidence="1">cis-Golgi network membrane</location>
        <topology evidence="1">Multi-pass membrane protein</topology>
    </subcellularLocation>
    <subcellularLocation>
        <location evidence="2">Mitochondrion membrane</location>
    </subcellularLocation>
</comment>
<keyword evidence="8" id="KW-0813">Transport</keyword>
<keyword evidence="10" id="KW-0963">Cytoplasm</keyword>
<evidence type="ECO:0000256" key="23">
    <source>
        <dbReference type="ARBA" id="ARBA00032951"/>
    </source>
</evidence>
<gene>
    <name evidence="26" type="ORF">CYNAS_LOCUS18108</name>
</gene>
<evidence type="ECO:0000313" key="27">
    <source>
        <dbReference type="Proteomes" id="UP001176961"/>
    </source>
</evidence>
<feature type="transmembrane region" description="Helical" evidence="24">
    <location>
        <begin position="369"/>
        <end position="387"/>
    </location>
</feature>
<evidence type="ECO:0000256" key="12">
    <source>
        <dbReference type="ARBA" id="ARBA00022692"/>
    </source>
</evidence>
<dbReference type="GO" id="GO:0030154">
    <property type="term" value="P:cell differentiation"/>
    <property type="evidence" value="ECO:0007669"/>
    <property type="project" value="UniProtKB-KW"/>
</dbReference>
<evidence type="ECO:0000256" key="4">
    <source>
        <dbReference type="ARBA" id="ARBA00004651"/>
    </source>
</evidence>
<evidence type="ECO:0000256" key="7">
    <source>
        <dbReference type="ARBA" id="ARBA00015622"/>
    </source>
</evidence>
<evidence type="ECO:0000256" key="24">
    <source>
        <dbReference type="SAM" id="Phobius"/>
    </source>
</evidence>
<evidence type="ECO:0000256" key="5">
    <source>
        <dbReference type="ARBA" id="ARBA00005699"/>
    </source>
</evidence>
<evidence type="ECO:0000256" key="21">
    <source>
        <dbReference type="ARBA" id="ARBA00023310"/>
    </source>
</evidence>
<keyword evidence="16" id="KW-0333">Golgi apparatus</keyword>
<proteinExistence type="inferred from homology"/>
<comment type="similarity">
    <text evidence="6">Belongs to the YIP1 family.</text>
</comment>
<evidence type="ECO:0000256" key="22">
    <source>
        <dbReference type="ARBA" id="ARBA00024809"/>
    </source>
</evidence>
<evidence type="ECO:0000259" key="25">
    <source>
        <dbReference type="Pfam" id="PF04893"/>
    </source>
</evidence>
<feature type="transmembrane region" description="Helical" evidence="24">
    <location>
        <begin position="241"/>
        <end position="261"/>
    </location>
</feature>
<evidence type="ECO:0000256" key="19">
    <source>
        <dbReference type="ARBA" id="ARBA00023136"/>
    </source>
</evidence>
<feature type="domain" description="Yip1" evidence="25">
    <location>
        <begin position="242"/>
        <end position="383"/>
    </location>
</feature>
<keyword evidence="12 24" id="KW-0812">Transmembrane</keyword>
<dbReference type="AlphaFoldDB" id="A0AA36MD67"/>